<evidence type="ECO:0000313" key="1">
    <source>
        <dbReference type="EMBL" id="KWV83006.1"/>
    </source>
</evidence>
<dbReference type="AlphaFoldDB" id="A0A120G4T0"/>
<comment type="caution">
    <text evidence="1">The sequence shown here is derived from an EMBL/GenBank/DDBJ whole genome shotgun (WGS) entry which is preliminary data.</text>
</comment>
<sequence>MWEPGLPAMQAPRFIRDTEVMRSQASQLPHKDAPWRTAIYSHYRGGEA</sequence>
<dbReference type="EMBL" id="LCYC01000008">
    <property type="protein sequence ID" value="KWV83006.1"/>
    <property type="molecule type" value="Genomic_DNA"/>
</dbReference>
<protein>
    <submittedName>
        <fullName evidence="1">Uncharacterized protein</fullName>
    </submittedName>
</protein>
<evidence type="ECO:0000313" key="2">
    <source>
        <dbReference type="Proteomes" id="UP000063434"/>
    </source>
</evidence>
<accession>A0A120G4T0</accession>
<name>A0A120G4T0_PSEFL</name>
<organism evidence="1 2">
    <name type="scientific">Pseudomonas fluorescens</name>
    <dbReference type="NCBI Taxonomy" id="294"/>
    <lineage>
        <taxon>Bacteria</taxon>
        <taxon>Pseudomonadati</taxon>
        <taxon>Pseudomonadota</taxon>
        <taxon>Gammaproteobacteria</taxon>
        <taxon>Pseudomonadales</taxon>
        <taxon>Pseudomonadaceae</taxon>
        <taxon>Pseudomonas</taxon>
    </lineage>
</organism>
<gene>
    <name evidence="1" type="ORF">PFL603g_01160</name>
</gene>
<proteinExistence type="predicted"/>
<dbReference type="Proteomes" id="UP000063434">
    <property type="component" value="Unassembled WGS sequence"/>
</dbReference>
<reference evidence="1 2" key="1">
    <citation type="submission" date="2015-05" db="EMBL/GenBank/DDBJ databases">
        <title>A genomic and transcriptomic approach to investigate the blue pigment phenotype in Pseudomonas fluorescens.</title>
        <authorList>
            <person name="Andreani N.A."/>
            <person name="Cardazzo B."/>
        </authorList>
    </citation>
    <scope>NUCLEOTIDE SEQUENCE [LARGE SCALE GENOMIC DNA]</scope>
    <source>
        <strain evidence="1 2">Ps_40</strain>
    </source>
</reference>
<dbReference type="PATRIC" id="fig|294.195.peg.1219"/>